<evidence type="ECO:0000259" key="1">
    <source>
        <dbReference type="Pfam" id="PF11738"/>
    </source>
</evidence>
<proteinExistence type="predicted"/>
<keyword evidence="3" id="KW-1185">Reference proteome</keyword>
<protein>
    <submittedName>
        <fullName evidence="2">DUF3298 and DUF4163 domain-containing protein</fullName>
    </submittedName>
</protein>
<dbReference type="InterPro" id="IPR021729">
    <property type="entry name" value="DUF3298"/>
</dbReference>
<gene>
    <name evidence="2" type="ORF">FPZ49_27030</name>
</gene>
<organism evidence="2 3">
    <name type="scientific">Paenibacillus cremeus</name>
    <dbReference type="NCBI Taxonomy" id="2163881"/>
    <lineage>
        <taxon>Bacteria</taxon>
        <taxon>Bacillati</taxon>
        <taxon>Bacillota</taxon>
        <taxon>Bacilli</taxon>
        <taxon>Bacillales</taxon>
        <taxon>Paenibacillaceae</taxon>
        <taxon>Paenibacillus</taxon>
    </lineage>
</organism>
<dbReference type="OrthoDB" id="5637at2"/>
<dbReference type="AlphaFoldDB" id="A0A559K435"/>
<dbReference type="Gene3D" id="3.30.565.40">
    <property type="entry name" value="Fervidobacterium nodosum Rt17-B1 like"/>
    <property type="match status" value="1"/>
</dbReference>
<name>A0A559K435_9BACL</name>
<dbReference type="Pfam" id="PF11738">
    <property type="entry name" value="DUF3298"/>
    <property type="match status" value="1"/>
</dbReference>
<feature type="domain" description="DUF3298" evidence="1">
    <location>
        <begin position="114"/>
        <end position="180"/>
    </location>
</feature>
<comment type="caution">
    <text evidence="2">The sequence shown here is derived from an EMBL/GenBank/DDBJ whole genome shotgun (WGS) entry which is preliminary data.</text>
</comment>
<dbReference type="EMBL" id="VNJI01000047">
    <property type="protein sequence ID" value="TVY06884.1"/>
    <property type="molecule type" value="Genomic_DNA"/>
</dbReference>
<dbReference type="Proteomes" id="UP000317036">
    <property type="component" value="Unassembled WGS sequence"/>
</dbReference>
<dbReference type="InterPro" id="IPR037126">
    <property type="entry name" value="PdaC/RsiV-like_sf"/>
</dbReference>
<evidence type="ECO:0000313" key="3">
    <source>
        <dbReference type="Proteomes" id="UP000317036"/>
    </source>
</evidence>
<reference evidence="2 3" key="1">
    <citation type="submission" date="2019-07" db="EMBL/GenBank/DDBJ databases">
        <authorList>
            <person name="Kim J."/>
        </authorList>
    </citation>
    <scope>NUCLEOTIDE SEQUENCE [LARGE SCALE GENOMIC DNA]</scope>
    <source>
        <strain evidence="2 3">JC52</strain>
    </source>
</reference>
<evidence type="ECO:0000313" key="2">
    <source>
        <dbReference type="EMBL" id="TVY06884.1"/>
    </source>
</evidence>
<dbReference type="Gene3D" id="3.90.640.20">
    <property type="entry name" value="Heat-shock cognate protein, ATPase"/>
    <property type="match status" value="1"/>
</dbReference>
<sequence length="202" mass="23023">METEARKTKIVTRRLEKPRLDVQYPQVVGMGNRLVKRKINHSILDAVYGLIQRQGYVGHPEKTVTGSYQIKLHKNGVLSLLYASSGYAQGAAHGIVYRSSQTFHLDDATEYKLADLFKPGSFYIARLNVIIKQELKEREKEQDLPLLKEFSTIAADQPFYLTERAIGVYFQLEEYTPYAVFEVPYVEVFDILNSDGPVGLMT</sequence>
<accession>A0A559K435</accession>